<feature type="transmembrane region" description="Helical" evidence="1">
    <location>
        <begin position="131"/>
        <end position="154"/>
    </location>
</feature>
<feature type="transmembrane region" description="Helical" evidence="1">
    <location>
        <begin position="105"/>
        <end position="125"/>
    </location>
</feature>
<evidence type="ECO:0000259" key="2">
    <source>
        <dbReference type="Pfam" id="PF02517"/>
    </source>
</evidence>
<feature type="transmembrane region" description="Helical" evidence="1">
    <location>
        <begin position="72"/>
        <end position="93"/>
    </location>
</feature>
<dbReference type="AlphaFoldDB" id="A0A430JYA4"/>
<reference evidence="3 4" key="1">
    <citation type="submission" date="2018-11" db="EMBL/GenBank/DDBJ databases">
        <title>Arenibacter aquaticus sp.nov., a marine bacterium isolated from surface seawater in the South China Sea.</title>
        <authorList>
            <person name="Guo J."/>
            <person name="Sun J."/>
        </authorList>
    </citation>
    <scope>NUCLEOTIDE SEQUENCE [LARGE SCALE GENOMIC DNA]</scope>
    <source>
        <strain evidence="3 4">GUO666</strain>
    </source>
</reference>
<organism evidence="3 4">
    <name type="scientific">Arenibacter aquaticus</name>
    <dbReference type="NCBI Taxonomy" id="2489054"/>
    <lineage>
        <taxon>Bacteria</taxon>
        <taxon>Pseudomonadati</taxon>
        <taxon>Bacteroidota</taxon>
        <taxon>Flavobacteriia</taxon>
        <taxon>Flavobacteriales</taxon>
        <taxon>Flavobacteriaceae</taxon>
        <taxon>Arenibacter</taxon>
    </lineage>
</organism>
<protein>
    <submittedName>
        <fullName evidence="3">CPBP family intramembrane metalloprotease</fullName>
    </submittedName>
</protein>
<feature type="domain" description="CAAX prenyl protease 2/Lysostaphin resistance protein A-like" evidence="2">
    <location>
        <begin position="75"/>
        <end position="171"/>
    </location>
</feature>
<keyword evidence="4" id="KW-1185">Reference proteome</keyword>
<dbReference type="RefSeq" id="WP_126163487.1">
    <property type="nucleotide sequence ID" value="NZ_RQPJ01000021.1"/>
</dbReference>
<feature type="transmembrane region" description="Helical" evidence="1">
    <location>
        <begin position="30"/>
        <end position="52"/>
    </location>
</feature>
<feature type="transmembrane region" description="Helical" evidence="1">
    <location>
        <begin position="166"/>
        <end position="186"/>
    </location>
</feature>
<keyword evidence="3" id="KW-0378">Hydrolase</keyword>
<dbReference type="Proteomes" id="UP000267585">
    <property type="component" value="Unassembled WGS sequence"/>
</dbReference>
<comment type="caution">
    <text evidence="3">The sequence shown here is derived from an EMBL/GenBank/DDBJ whole genome shotgun (WGS) entry which is preliminary data.</text>
</comment>
<dbReference type="GO" id="GO:0080120">
    <property type="term" value="P:CAAX-box protein maturation"/>
    <property type="evidence" value="ECO:0007669"/>
    <property type="project" value="UniProtKB-ARBA"/>
</dbReference>
<gene>
    <name evidence="3" type="ORF">EHW67_16455</name>
</gene>
<dbReference type="OrthoDB" id="847268at2"/>
<dbReference type="GO" id="GO:0008237">
    <property type="term" value="F:metallopeptidase activity"/>
    <property type="evidence" value="ECO:0007669"/>
    <property type="project" value="UniProtKB-KW"/>
</dbReference>
<dbReference type="GO" id="GO:0004175">
    <property type="term" value="F:endopeptidase activity"/>
    <property type="evidence" value="ECO:0007669"/>
    <property type="project" value="UniProtKB-ARBA"/>
</dbReference>
<dbReference type="GO" id="GO:0006508">
    <property type="term" value="P:proteolysis"/>
    <property type="evidence" value="ECO:0007669"/>
    <property type="project" value="UniProtKB-KW"/>
</dbReference>
<dbReference type="EMBL" id="RQPJ01000021">
    <property type="protein sequence ID" value="RTE51802.1"/>
    <property type="molecule type" value="Genomic_DNA"/>
</dbReference>
<evidence type="ECO:0000256" key="1">
    <source>
        <dbReference type="SAM" id="Phobius"/>
    </source>
</evidence>
<sequence>MKLLRKVWLFTKTPVYSRLDHTPYSLKLRIVLALLKWGLLFGLSFGLFNAWFLDMLNIDLGPHAMDKLLKTYSTYSLFFLSVVLAPILEECLFRGPLIWFRGKTYFKYALYSSIVLFALVHLSNFELSGKVYYIAPLLVGPQLILGVLLGYVRVRLGLSWSIGLHASYNAILVLPLLLSKLINIPLA</sequence>
<proteinExistence type="predicted"/>
<dbReference type="Pfam" id="PF02517">
    <property type="entry name" value="Rce1-like"/>
    <property type="match status" value="1"/>
</dbReference>
<keyword evidence="1" id="KW-0812">Transmembrane</keyword>
<name>A0A430JYA4_9FLAO</name>
<keyword evidence="1" id="KW-0472">Membrane</keyword>
<evidence type="ECO:0000313" key="4">
    <source>
        <dbReference type="Proteomes" id="UP000267585"/>
    </source>
</evidence>
<evidence type="ECO:0000313" key="3">
    <source>
        <dbReference type="EMBL" id="RTE51802.1"/>
    </source>
</evidence>
<keyword evidence="1" id="KW-1133">Transmembrane helix</keyword>
<accession>A0A430JYA4</accession>
<keyword evidence="3" id="KW-0645">Protease</keyword>
<dbReference type="InterPro" id="IPR003675">
    <property type="entry name" value="Rce1/LyrA-like_dom"/>
</dbReference>
<keyword evidence="3" id="KW-0482">Metalloprotease</keyword>